<name>A0A026W390_OOCBI</name>
<evidence type="ECO:0000256" key="1">
    <source>
        <dbReference type="ARBA" id="ARBA00004123"/>
    </source>
</evidence>
<accession>A0A026W390</accession>
<evidence type="ECO:0000313" key="4">
    <source>
        <dbReference type="EMBL" id="EZA50537.1"/>
    </source>
</evidence>
<dbReference type="SUPFAM" id="SSF46689">
    <property type="entry name" value="Homeodomain-like"/>
    <property type="match status" value="1"/>
</dbReference>
<evidence type="ECO:0000313" key="5">
    <source>
        <dbReference type="Proteomes" id="UP000053097"/>
    </source>
</evidence>
<organism evidence="4 5">
    <name type="scientific">Ooceraea biroi</name>
    <name type="common">Clonal raider ant</name>
    <name type="synonym">Cerapachys biroi</name>
    <dbReference type="NCBI Taxonomy" id="2015173"/>
    <lineage>
        <taxon>Eukaryota</taxon>
        <taxon>Metazoa</taxon>
        <taxon>Ecdysozoa</taxon>
        <taxon>Arthropoda</taxon>
        <taxon>Hexapoda</taxon>
        <taxon>Insecta</taxon>
        <taxon>Pterygota</taxon>
        <taxon>Neoptera</taxon>
        <taxon>Endopterygota</taxon>
        <taxon>Hymenoptera</taxon>
        <taxon>Apocrita</taxon>
        <taxon>Aculeata</taxon>
        <taxon>Formicoidea</taxon>
        <taxon>Formicidae</taxon>
        <taxon>Dorylinae</taxon>
        <taxon>Ooceraea</taxon>
    </lineage>
</organism>
<dbReference type="GO" id="GO:0003677">
    <property type="term" value="F:DNA binding"/>
    <property type="evidence" value="ECO:0007669"/>
    <property type="project" value="InterPro"/>
</dbReference>
<protein>
    <submittedName>
        <fullName evidence="4">Uncharacterized protein</fullName>
    </submittedName>
</protein>
<dbReference type="EMBL" id="KK107455">
    <property type="protein sequence ID" value="EZA50537.1"/>
    <property type="molecule type" value="Genomic_DNA"/>
</dbReference>
<keyword evidence="5" id="KW-1185">Reference proteome</keyword>
<dbReference type="AlphaFoldDB" id="A0A026W390"/>
<dbReference type="InterPro" id="IPR009057">
    <property type="entry name" value="Homeodomain-like_sf"/>
</dbReference>
<proteinExistence type="predicted"/>
<reference evidence="4 5" key="1">
    <citation type="journal article" date="2014" name="Curr. Biol.">
        <title>The genome of the clonal raider ant Cerapachys biroi.</title>
        <authorList>
            <person name="Oxley P.R."/>
            <person name="Ji L."/>
            <person name="Fetter-Pruneda I."/>
            <person name="McKenzie S.K."/>
            <person name="Li C."/>
            <person name="Hu H."/>
            <person name="Zhang G."/>
            <person name="Kronauer D.J."/>
        </authorList>
    </citation>
    <scope>NUCLEOTIDE SEQUENCE [LARGE SCALE GENOMIC DNA]</scope>
</reference>
<dbReference type="InterPro" id="IPR002492">
    <property type="entry name" value="Transposase_Tc1-like"/>
</dbReference>
<dbReference type="InterPro" id="IPR055247">
    <property type="entry name" value="InsJ-like_HTH"/>
</dbReference>
<dbReference type="OMA" id="EKWEATI"/>
<dbReference type="OrthoDB" id="7547935at2759"/>
<comment type="subcellular location">
    <subcellularLocation>
        <location evidence="1">Nucleus</location>
    </subcellularLocation>
</comment>
<dbReference type="Proteomes" id="UP000053097">
    <property type="component" value="Unassembled WGS sequence"/>
</dbReference>
<dbReference type="Pfam" id="PF01498">
    <property type="entry name" value="HTH_Tnp_Tc3_2"/>
    <property type="match status" value="1"/>
</dbReference>
<dbReference type="Pfam" id="PF13518">
    <property type="entry name" value="HTH_28"/>
    <property type="match status" value="1"/>
</dbReference>
<dbReference type="Gene3D" id="1.10.10.10">
    <property type="entry name" value="Winged helix-like DNA-binding domain superfamily/Winged helix DNA-binding domain"/>
    <property type="match status" value="1"/>
</dbReference>
<evidence type="ECO:0000259" key="2">
    <source>
        <dbReference type="Pfam" id="PF01498"/>
    </source>
</evidence>
<sequence>MFKNLCPEVRGRIVGQWQAGRSVADIAADIPCSTKTVRTWIQRYAEGGDHALHDRRPRRTTRDEDENLVASMQQRPFGTVAEAIQTADVDISDRTARRRLNEAGLHCYRPAHKIPLTPEHREQRVAFALDSLATSREKWEATI</sequence>
<dbReference type="GO" id="GO:0005634">
    <property type="term" value="C:nucleus"/>
    <property type="evidence" value="ECO:0007669"/>
    <property type="project" value="UniProtKB-SubCell"/>
</dbReference>
<dbReference type="InterPro" id="IPR036388">
    <property type="entry name" value="WH-like_DNA-bd_sf"/>
</dbReference>
<evidence type="ECO:0000259" key="3">
    <source>
        <dbReference type="Pfam" id="PF13518"/>
    </source>
</evidence>
<dbReference type="GO" id="GO:0006313">
    <property type="term" value="P:DNA transposition"/>
    <property type="evidence" value="ECO:0007669"/>
    <property type="project" value="InterPro"/>
</dbReference>
<dbReference type="GO" id="GO:0015074">
    <property type="term" value="P:DNA integration"/>
    <property type="evidence" value="ECO:0007669"/>
    <property type="project" value="InterPro"/>
</dbReference>
<feature type="domain" description="Insertion element IS150 protein InsJ-like helix-turn-helix" evidence="3">
    <location>
        <begin position="10"/>
        <end position="59"/>
    </location>
</feature>
<feature type="domain" description="Transposase Tc1-like" evidence="2">
    <location>
        <begin position="67"/>
        <end position="130"/>
    </location>
</feature>
<gene>
    <name evidence="4" type="ORF">X777_10730</name>
</gene>